<gene>
    <name evidence="2" type="ORF">GPECTOR_9g659</name>
</gene>
<evidence type="ECO:0000313" key="3">
    <source>
        <dbReference type="Proteomes" id="UP000075714"/>
    </source>
</evidence>
<keyword evidence="3" id="KW-1185">Reference proteome</keyword>
<name>A0A150GS64_GONPE</name>
<dbReference type="GO" id="GO:0005930">
    <property type="term" value="C:axoneme"/>
    <property type="evidence" value="ECO:0007669"/>
    <property type="project" value="UniProtKB-SubCell"/>
</dbReference>
<evidence type="ECO:0000256" key="1">
    <source>
        <dbReference type="ARBA" id="ARBA00004430"/>
    </source>
</evidence>
<comment type="subcellular location">
    <subcellularLocation>
        <location evidence="1">Cytoplasm</location>
        <location evidence="1">Cytoskeleton</location>
        <location evidence="1">Cilium axoneme</location>
    </subcellularLocation>
</comment>
<dbReference type="SUPFAM" id="SSF52047">
    <property type="entry name" value="RNI-like"/>
    <property type="match status" value="1"/>
</dbReference>
<dbReference type="Gene3D" id="3.80.10.10">
    <property type="entry name" value="Ribonuclease Inhibitor"/>
    <property type="match status" value="1"/>
</dbReference>
<protein>
    <submittedName>
        <fullName evidence="2">Uncharacterized protein</fullName>
    </submittedName>
</protein>
<dbReference type="InterPro" id="IPR032675">
    <property type="entry name" value="LRR_dom_sf"/>
</dbReference>
<evidence type="ECO:0000313" key="2">
    <source>
        <dbReference type="EMBL" id="KXZ52614.1"/>
    </source>
</evidence>
<dbReference type="AlphaFoldDB" id="A0A150GS64"/>
<organism evidence="2 3">
    <name type="scientific">Gonium pectorale</name>
    <name type="common">Green alga</name>
    <dbReference type="NCBI Taxonomy" id="33097"/>
    <lineage>
        <taxon>Eukaryota</taxon>
        <taxon>Viridiplantae</taxon>
        <taxon>Chlorophyta</taxon>
        <taxon>core chlorophytes</taxon>
        <taxon>Chlorophyceae</taxon>
        <taxon>CS clade</taxon>
        <taxon>Chlamydomonadales</taxon>
        <taxon>Volvocaceae</taxon>
        <taxon>Gonium</taxon>
    </lineage>
</organism>
<dbReference type="Proteomes" id="UP000075714">
    <property type="component" value="Unassembled WGS sequence"/>
</dbReference>
<reference evidence="3" key="1">
    <citation type="journal article" date="2016" name="Nat. Commun.">
        <title>The Gonium pectorale genome demonstrates co-option of cell cycle regulation during the evolution of multicellularity.</title>
        <authorList>
            <person name="Hanschen E.R."/>
            <person name="Marriage T.N."/>
            <person name="Ferris P.J."/>
            <person name="Hamaji T."/>
            <person name="Toyoda A."/>
            <person name="Fujiyama A."/>
            <person name="Neme R."/>
            <person name="Noguchi H."/>
            <person name="Minakuchi Y."/>
            <person name="Suzuki M."/>
            <person name="Kawai-Toyooka H."/>
            <person name="Smith D.R."/>
            <person name="Sparks H."/>
            <person name="Anderson J."/>
            <person name="Bakaric R."/>
            <person name="Luria V."/>
            <person name="Karger A."/>
            <person name="Kirschner M.W."/>
            <person name="Durand P.M."/>
            <person name="Michod R.E."/>
            <person name="Nozaki H."/>
            <person name="Olson B.J."/>
        </authorList>
    </citation>
    <scope>NUCLEOTIDE SEQUENCE [LARGE SCALE GENOMIC DNA]</scope>
    <source>
        <strain evidence="3">NIES-2863</strain>
    </source>
</reference>
<proteinExistence type="predicted"/>
<accession>A0A150GS64</accession>
<sequence length="257" mass="28836">MTIEAEHLVQWEAGQLPSLERWPRLSQVYVWLRPSQERDLFHMLTLPFLGLSASTRQRIRGFQVHQEALDVSDGSFEAAMPHLALLLPNLEELDLSCTVVFLSTSPASRRQLCDGIKALSRLQTLKLPNCSDLLPLLGELAGSSLRHLEVSIEVDDEPWLQQQLLQLLRQLTQLQSLSIRFTSGDEAADIGAGSLPVLLDGLPPALVHLRELQALWDRRAGCYADGLEAELGLLRHLMGLGEQLVIRMLQARYVNRQ</sequence>
<comment type="caution">
    <text evidence="2">The sequence shown here is derived from an EMBL/GenBank/DDBJ whole genome shotgun (WGS) entry which is preliminary data.</text>
</comment>
<dbReference type="EMBL" id="LSYV01000010">
    <property type="protein sequence ID" value="KXZ52614.1"/>
    <property type="molecule type" value="Genomic_DNA"/>
</dbReference>